<dbReference type="STRING" id="93759.A0A1R3GB97"/>
<comment type="similarity">
    <text evidence="1">Belongs to the UDP-glycosyltransferase family.</text>
</comment>
<keyword evidence="2" id="KW-0808">Transferase</keyword>
<protein>
    <submittedName>
        <fullName evidence="3">UDP-glucuronosyl/UDP-glucosyltransferase</fullName>
    </submittedName>
</protein>
<dbReference type="PANTHER" id="PTHR48048">
    <property type="entry name" value="GLYCOSYLTRANSFERASE"/>
    <property type="match status" value="1"/>
</dbReference>
<gene>
    <name evidence="3" type="ORF">COLO4_36029</name>
</gene>
<name>A0A1R3GB97_9ROSI</name>
<dbReference type="InterPro" id="IPR050481">
    <property type="entry name" value="UDP-glycosyltransf_plant"/>
</dbReference>
<evidence type="ECO:0000313" key="4">
    <source>
        <dbReference type="Proteomes" id="UP000187203"/>
    </source>
</evidence>
<dbReference type="Proteomes" id="UP000187203">
    <property type="component" value="Unassembled WGS sequence"/>
</dbReference>
<keyword evidence="4" id="KW-1185">Reference proteome</keyword>
<evidence type="ECO:0000313" key="3">
    <source>
        <dbReference type="EMBL" id="OMO55341.1"/>
    </source>
</evidence>
<sequence>MATEEAVVLYPTPTIGHLKAMVELGKLLLTHQPSLSIHILIATPPYQANATAPYIAAVSSAVPSLTFHTLPEITLPPSSSVAHHEDLTFEVLRLNNPYVHDALVSISNKHKIQALVMDFFISVGFKVATDLNIRPYYLYTASAGSLAAFIYQPTIHNQTTESFKDMGDVLLHTPGVPPIPAKDMPKPALDRTSKAYEFFLDCSITLPKSAGIINNSFQVLEPRAIKAISDGLCVTDSLTAPLYCIGPLIASIDEKKTDGGDQCLTWLDSQPSKSVVYLCFGSLGLFTKEQLREIALGLERMEEIKIALPIVESSENNGFVKSDEVEKRVRDLMESSEGKLVLEQITAMKEAAEAALSDGGSSRLALAKLVESWKQ</sequence>
<accession>A0A1R3GB97</accession>
<evidence type="ECO:0000256" key="1">
    <source>
        <dbReference type="ARBA" id="ARBA00009995"/>
    </source>
</evidence>
<dbReference type="AlphaFoldDB" id="A0A1R3GB97"/>
<dbReference type="PANTHER" id="PTHR48048:SF30">
    <property type="entry name" value="GLYCOSYLTRANSFERASE"/>
    <property type="match status" value="1"/>
</dbReference>
<dbReference type="OrthoDB" id="5835829at2759"/>
<dbReference type="SUPFAM" id="SSF53756">
    <property type="entry name" value="UDP-Glycosyltransferase/glycogen phosphorylase"/>
    <property type="match status" value="1"/>
</dbReference>
<organism evidence="3 4">
    <name type="scientific">Corchorus olitorius</name>
    <dbReference type="NCBI Taxonomy" id="93759"/>
    <lineage>
        <taxon>Eukaryota</taxon>
        <taxon>Viridiplantae</taxon>
        <taxon>Streptophyta</taxon>
        <taxon>Embryophyta</taxon>
        <taxon>Tracheophyta</taxon>
        <taxon>Spermatophyta</taxon>
        <taxon>Magnoliopsida</taxon>
        <taxon>eudicotyledons</taxon>
        <taxon>Gunneridae</taxon>
        <taxon>Pentapetalae</taxon>
        <taxon>rosids</taxon>
        <taxon>malvids</taxon>
        <taxon>Malvales</taxon>
        <taxon>Malvaceae</taxon>
        <taxon>Grewioideae</taxon>
        <taxon>Apeibeae</taxon>
        <taxon>Corchorus</taxon>
    </lineage>
</organism>
<proteinExistence type="inferred from homology"/>
<keyword evidence="2" id="KW-0328">Glycosyltransferase</keyword>
<dbReference type="EMBL" id="AWUE01022984">
    <property type="protein sequence ID" value="OMO55341.1"/>
    <property type="molecule type" value="Genomic_DNA"/>
</dbReference>
<dbReference type="FunFam" id="3.40.50.2000:FF:000095">
    <property type="entry name" value="Glycosyltransferase"/>
    <property type="match status" value="1"/>
</dbReference>
<evidence type="ECO:0000256" key="2">
    <source>
        <dbReference type="ARBA" id="ARBA00022676"/>
    </source>
</evidence>
<comment type="caution">
    <text evidence="3">The sequence shown here is derived from an EMBL/GenBank/DDBJ whole genome shotgun (WGS) entry which is preliminary data.</text>
</comment>
<dbReference type="GO" id="GO:0035251">
    <property type="term" value="F:UDP-glucosyltransferase activity"/>
    <property type="evidence" value="ECO:0007669"/>
    <property type="project" value="InterPro"/>
</dbReference>
<dbReference type="Gene3D" id="3.40.50.2000">
    <property type="entry name" value="Glycogen Phosphorylase B"/>
    <property type="match status" value="3"/>
</dbReference>
<reference evidence="4" key="1">
    <citation type="submission" date="2013-09" db="EMBL/GenBank/DDBJ databases">
        <title>Corchorus olitorius genome sequencing.</title>
        <authorList>
            <person name="Alam M."/>
            <person name="Haque M.S."/>
            <person name="Islam M.S."/>
            <person name="Emdad E.M."/>
            <person name="Islam M.M."/>
            <person name="Ahmed B."/>
            <person name="Halim A."/>
            <person name="Hossen Q.M.M."/>
            <person name="Hossain M.Z."/>
            <person name="Ahmed R."/>
            <person name="Khan M.M."/>
            <person name="Islam R."/>
            <person name="Rashid M.M."/>
            <person name="Khan S.A."/>
            <person name="Rahman M.S."/>
            <person name="Alam M."/>
            <person name="Yahiya A.S."/>
            <person name="Khan M.S."/>
            <person name="Azam M.S."/>
            <person name="Haque T."/>
            <person name="Lashkar M.Z.H."/>
            <person name="Akhand A.I."/>
            <person name="Morshed G."/>
            <person name="Roy S."/>
            <person name="Uddin K.S."/>
            <person name="Rabeya T."/>
            <person name="Hossain A.S."/>
            <person name="Chowdhury A."/>
            <person name="Snigdha A.R."/>
            <person name="Mortoza M.S."/>
            <person name="Matin S.A."/>
            <person name="Hoque S.M.E."/>
            <person name="Islam M.K."/>
            <person name="Roy D.K."/>
            <person name="Haider R."/>
            <person name="Moosa M.M."/>
            <person name="Elias S.M."/>
            <person name="Hasan A.M."/>
            <person name="Jahan S."/>
            <person name="Shafiuddin M."/>
            <person name="Mahmood N."/>
            <person name="Shommy N.S."/>
        </authorList>
    </citation>
    <scope>NUCLEOTIDE SEQUENCE [LARGE SCALE GENOMIC DNA]</scope>
    <source>
        <strain evidence="4">cv. O-4</strain>
    </source>
</reference>